<evidence type="ECO:0000256" key="7">
    <source>
        <dbReference type="SAM" id="MobiDB-lite"/>
    </source>
</evidence>
<comment type="subcellular location">
    <subcellularLocation>
        <location evidence="1">Membrane</location>
        <topology evidence="1">Multi-pass membrane protein</topology>
    </subcellularLocation>
</comment>
<dbReference type="GO" id="GO:0005524">
    <property type="term" value="F:ATP binding"/>
    <property type="evidence" value="ECO:0007669"/>
    <property type="project" value="UniProtKB-KW"/>
</dbReference>
<dbReference type="PANTHER" id="PTHR43038:SF3">
    <property type="entry name" value="ABC TRANSPORTER G FAMILY MEMBER 20 ISOFORM X1"/>
    <property type="match status" value="1"/>
</dbReference>
<dbReference type="Pfam" id="PF00005">
    <property type="entry name" value="ABC_tran"/>
    <property type="match status" value="1"/>
</dbReference>
<dbReference type="InterPro" id="IPR027417">
    <property type="entry name" value="P-loop_NTPase"/>
</dbReference>
<feature type="domain" description="ABC transporter" evidence="9">
    <location>
        <begin position="41"/>
        <end position="275"/>
    </location>
</feature>
<feature type="transmembrane region" description="Helical" evidence="8">
    <location>
        <begin position="657"/>
        <end position="683"/>
    </location>
</feature>
<dbReference type="PROSITE" id="PS50893">
    <property type="entry name" value="ABC_TRANSPORTER_2"/>
    <property type="match status" value="1"/>
</dbReference>
<keyword evidence="6 8" id="KW-0472">Membrane</keyword>
<sequence length="807" mass="89730">MPFEAESETGCFDMTNNVQLCAYRPAHDSKLSSLNTSRVAVEVNRVHLSYGRGNSVKSVLNSISLNVPEAAIYGLLGPSGCGKTTLLRCIVGRIKPQQGSVRVFGYQPNEPGSQIPGPSVGYMPQEVAVYDEFTIEEMLYYFGRLFGLEPTFLNERIIFLISFLDLPNKNRMVKHLSGGQKRRVSLAAALVHSPPLLILDEPTVGVDPLLRQSIWNHLVTLTRKERITVIVTTHYIEEARQANMVGLMRQGRLLAENSPDQLMADHCLDTLEDVFLKLCMSDMSRKAASISNYTTTIPHSDLNLASNGTHIGGGAGGGGEKPSSRETPITTEQLNQIANNGDLKNIIKFPSVFSLYITHKEASYDLAPVPIHTANNSTLNLVKSENGFCCKSPLPPINGSNAYISQYQTSAKCEASFNFADYWSTICVLAWKNFTRLRRNIPLLLFQFLLPAIQVILFCLCIGSEPFDINVAVVNEEQPPYLSKLFLDKINPHSVRQHNFSNLDDALSAVRRGDMWGVLHLSEKFSVNLQKRVVMGDEVDNVTIEASTIRIYPDLTNQQISFSMEKAFREAFQAFAQETLDMFGQNPALAETPIALGSPVYGDPHKQGYLEYMAPGVVVSICYIMATGLTSLAFIIERRDGLFERSLVAGVDTMQILFSHALVQISVMSIQILLVLIFTFLVFDIPSRGPFILVILLLVFQGATGMAFGLVVSAFCKQENTAVMMILGSFYPNLILSGIIWPLEAMPHWIRSFSYFQPQTLPTETLRHILSRGWSIEDTGVWIGFVVTGSWFFIYVILAAVIFKIKK</sequence>
<keyword evidence="5 8" id="KW-1133">Transmembrane helix</keyword>
<dbReference type="GO" id="GO:0140359">
    <property type="term" value="F:ABC-type transporter activity"/>
    <property type="evidence" value="ECO:0007669"/>
    <property type="project" value="InterPro"/>
</dbReference>
<evidence type="ECO:0000313" key="11">
    <source>
        <dbReference type="EMBL" id="KAJ6217489.1"/>
    </source>
</evidence>
<dbReference type="OMA" id="SRYFIER"/>
<dbReference type="Proteomes" id="UP001142055">
    <property type="component" value="Chromosome 3"/>
</dbReference>
<dbReference type="InterPro" id="IPR017871">
    <property type="entry name" value="ABC_transporter-like_CS"/>
</dbReference>
<protein>
    <submittedName>
        <fullName evidence="11">Uncharacterized protein</fullName>
    </submittedName>
</protein>
<feature type="transmembrane region" description="Helical" evidence="8">
    <location>
        <begin position="612"/>
        <end position="636"/>
    </location>
</feature>
<name>A0A9Q0M228_BLOTA</name>
<accession>A0A9Q0M228</accession>
<evidence type="ECO:0000256" key="5">
    <source>
        <dbReference type="ARBA" id="ARBA00022989"/>
    </source>
</evidence>
<evidence type="ECO:0000256" key="4">
    <source>
        <dbReference type="ARBA" id="ARBA00022840"/>
    </source>
</evidence>
<evidence type="ECO:0000259" key="10">
    <source>
        <dbReference type="PROSITE" id="PS51012"/>
    </source>
</evidence>
<dbReference type="InterPro" id="IPR003439">
    <property type="entry name" value="ABC_transporter-like_ATP-bd"/>
</dbReference>
<dbReference type="SMART" id="SM00382">
    <property type="entry name" value="AAA"/>
    <property type="match status" value="1"/>
</dbReference>
<dbReference type="Pfam" id="PF12698">
    <property type="entry name" value="ABC2_membrane_3"/>
    <property type="match status" value="1"/>
</dbReference>
<feature type="region of interest" description="Disordered" evidence="7">
    <location>
        <begin position="308"/>
        <end position="327"/>
    </location>
</feature>
<dbReference type="GO" id="GO:0016020">
    <property type="term" value="C:membrane"/>
    <property type="evidence" value="ECO:0007669"/>
    <property type="project" value="UniProtKB-SubCell"/>
</dbReference>
<dbReference type="InterPro" id="IPR013525">
    <property type="entry name" value="ABC2_TM"/>
</dbReference>
<dbReference type="Gene3D" id="3.40.50.300">
    <property type="entry name" value="P-loop containing nucleotide triphosphate hydrolases"/>
    <property type="match status" value="1"/>
</dbReference>
<feature type="compositionally biased region" description="Gly residues" evidence="7">
    <location>
        <begin position="310"/>
        <end position="320"/>
    </location>
</feature>
<comment type="caution">
    <text evidence="11">The sequence shown here is derived from an EMBL/GenBank/DDBJ whole genome shotgun (WGS) entry which is preliminary data.</text>
</comment>
<feature type="transmembrane region" description="Helical" evidence="8">
    <location>
        <begin position="781"/>
        <end position="803"/>
    </location>
</feature>
<evidence type="ECO:0000256" key="8">
    <source>
        <dbReference type="SAM" id="Phobius"/>
    </source>
</evidence>
<feature type="transmembrane region" description="Helical" evidence="8">
    <location>
        <begin position="689"/>
        <end position="715"/>
    </location>
</feature>
<dbReference type="CDD" id="cd03230">
    <property type="entry name" value="ABC_DR_subfamily_A"/>
    <property type="match status" value="1"/>
</dbReference>
<evidence type="ECO:0000256" key="2">
    <source>
        <dbReference type="ARBA" id="ARBA00022692"/>
    </source>
</evidence>
<feature type="transmembrane region" description="Helical" evidence="8">
    <location>
        <begin position="722"/>
        <end position="743"/>
    </location>
</feature>
<keyword evidence="2 8" id="KW-0812">Transmembrane</keyword>
<feature type="domain" description="ABC transmembrane type-2" evidence="10">
    <location>
        <begin position="569"/>
        <end position="806"/>
    </location>
</feature>
<dbReference type="PROSITE" id="PS00211">
    <property type="entry name" value="ABC_TRANSPORTER_1"/>
    <property type="match status" value="1"/>
</dbReference>
<proteinExistence type="predicted"/>
<reference evidence="11" key="1">
    <citation type="submission" date="2022-12" db="EMBL/GenBank/DDBJ databases">
        <title>Genome assemblies of Blomia tropicalis.</title>
        <authorList>
            <person name="Cui Y."/>
        </authorList>
    </citation>
    <scope>NUCLEOTIDE SEQUENCE</scope>
    <source>
        <tissue evidence="11">Adult mites</tissue>
    </source>
</reference>
<keyword evidence="4" id="KW-0067">ATP-binding</keyword>
<evidence type="ECO:0000256" key="1">
    <source>
        <dbReference type="ARBA" id="ARBA00004141"/>
    </source>
</evidence>
<dbReference type="OrthoDB" id="10255969at2759"/>
<dbReference type="EMBL" id="JAPWDV010000003">
    <property type="protein sequence ID" value="KAJ6217489.1"/>
    <property type="molecule type" value="Genomic_DNA"/>
</dbReference>
<evidence type="ECO:0000256" key="3">
    <source>
        <dbReference type="ARBA" id="ARBA00022741"/>
    </source>
</evidence>
<keyword evidence="12" id="KW-1185">Reference proteome</keyword>
<dbReference type="AlphaFoldDB" id="A0A9Q0M228"/>
<evidence type="ECO:0000259" key="9">
    <source>
        <dbReference type="PROSITE" id="PS50893"/>
    </source>
</evidence>
<dbReference type="GO" id="GO:0016887">
    <property type="term" value="F:ATP hydrolysis activity"/>
    <property type="evidence" value="ECO:0007669"/>
    <property type="project" value="InterPro"/>
</dbReference>
<dbReference type="InterPro" id="IPR047817">
    <property type="entry name" value="ABC2_TM_bact-type"/>
</dbReference>
<dbReference type="PANTHER" id="PTHR43038">
    <property type="entry name" value="ATP-BINDING CASSETTE, SUB-FAMILY H, MEMBER 1"/>
    <property type="match status" value="1"/>
</dbReference>
<organism evidence="11 12">
    <name type="scientific">Blomia tropicalis</name>
    <name type="common">Mite</name>
    <dbReference type="NCBI Taxonomy" id="40697"/>
    <lineage>
        <taxon>Eukaryota</taxon>
        <taxon>Metazoa</taxon>
        <taxon>Ecdysozoa</taxon>
        <taxon>Arthropoda</taxon>
        <taxon>Chelicerata</taxon>
        <taxon>Arachnida</taxon>
        <taxon>Acari</taxon>
        <taxon>Acariformes</taxon>
        <taxon>Sarcoptiformes</taxon>
        <taxon>Astigmata</taxon>
        <taxon>Glycyphagoidea</taxon>
        <taxon>Echimyopodidae</taxon>
        <taxon>Blomia</taxon>
    </lineage>
</organism>
<evidence type="ECO:0000313" key="12">
    <source>
        <dbReference type="Proteomes" id="UP001142055"/>
    </source>
</evidence>
<gene>
    <name evidence="11" type="ORF">RDWZM_008646</name>
</gene>
<evidence type="ECO:0000256" key="6">
    <source>
        <dbReference type="ARBA" id="ARBA00023136"/>
    </source>
</evidence>
<dbReference type="PROSITE" id="PS51012">
    <property type="entry name" value="ABC_TM2"/>
    <property type="match status" value="1"/>
</dbReference>
<dbReference type="SUPFAM" id="SSF52540">
    <property type="entry name" value="P-loop containing nucleoside triphosphate hydrolases"/>
    <property type="match status" value="1"/>
</dbReference>
<keyword evidence="3" id="KW-0547">Nucleotide-binding</keyword>
<dbReference type="InterPro" id="IPR003593">
    <property type="entry name" value="AAA+_ATPase"/>
</dbReference>